<protein>
    <recommendedName>
        <fullName evidence="2">GIR1-like zinc ribbon domain-containing protein</fullName>
    </recommendedName>
</protein>
<evidence type="ECO:0000259" key="2">
    <source>
        <dbReference type="Pfam" id="PF24747"/>
    </source>
</evidence>
<dbReference type="InterPro" id="IPR055281">
    <property type="entry name" value="GIR1-2/SIED1"/>
</dbReference>
<gene>
    <name evidence="3" type="ORF">SAY86_017986</name>
</gene>
<reference evidence="3 4" key="1">
    <citation type="journal article" date="2023" name="Hortic Res">
        <title>Pangenome of water caltrop reveals structural variations and asymmetric subgenome divergence after allopolyploidization.</title>
        <authorList>
            <person name="Zhang X."/>
            <person name="Chen Y."/>
            <person name="Wang L."/>
            <person name="Yuan Y."/>
            <person name="Fang M."/>
            <person name="Shi L."/>
            <person name="Lu R."/>
            <person name="Comes H.P."/>
            <person name="Ma Y."/>
            <person name="Chen Y."/>
            <person name="Huang G."/>
            <person name="Zhou Y."/>
            <person name="Zheng Z."/>
            <person name="Qiu Y."/>
        </authorList>
    </citation>
    <scope>NUCLEOTIDE SEQUENCE [LARGE SCALE GENOMIC DNA]</scope>
    <source>
        <strain evidence="3">F231</strain>
    </source>
</reference>
<feature type="domain" description="GIR1-like zinc ribbon" evidence="2">
    <location>
        <begin position="74"/>
        <end position="103"/>
    </location>
</feature>
<sequence>MKAVDKMWKRNIGWDDEKQRSKRQPEVGADSQFLSPRPPMSRAGTVLESPDTRARSFRYPPSNQLLQEPVAVTTSMVLVGFPRCLMYVMLLPGASPKCHRCKEHRLTLP</sequence>
<accession>A0AAN7R5J7</accession>
<dbReference type="EMBL" id="JAXQNO010000010">
    <property type="protein sequence ID" value="KAK4790682.1"/>
    <property type="molecule type" value="Genomic_DNA"/>
</dbReference>
<dbReference type="AlphaFoldDB" id="A0AAN7R5J7"/>
<dbReference type="PANTHER" id="PTHR33177:SF74">
    <property type="entry name" value="PROTEIN GL2-INTERACTING REPRESSOR 1"/>
    <property type="match status" value="1"/>
</dbReference>
<dbReference type="Proteomes" id="UP001346149">
    <property type="component" value="Unassembled WGS sequence"/>
</dbReference>
<proteinExistence type="predicted"/>
<keyword evidence="4" id="KW-1185">Reference proteome</keyword>
<organism evidence="3 4">
    <name type="scientific">Trapa natans</name>
    <name type="common">Water chestnut</name>
    <dbReference type="NCBI Taxonomy" id="22666"/>
    <lineage>
        <taxon>Eukaryota</taxon>
        <taxon>Viridiplantae</taxon>
        <taxon>Streptophyta</taxon>
        <taxon>Embryophyta</taxon>
        <taxon>Tracheophyta</taxon>
        <taxon>Spermatophyta</taxon>
        <taxon>Magnoliopsida</taxon>
        <taxon>eudicotyledons</taxon>
        <taxon>Gunneridae</taxon>
        <taxon>Pentapetalae</taxon>
        <taxon>rosids</taxon>
        <taxon>malvids</taxon>
        <taxon>Myrtales</taxon>
        <taxon>Lythraceae</taxon>
        <taxon>Trapa</taxon>
    </lineage>
</organism>
<name>A0AAN7R5J7_TRANT</name>
<dbReference type="PANTHER" id="PTHR33177">
    <property type="entry name" value="PUTATIVE-RELATED"/>
    <property type="match status" value="1"/>
</dbReference>
<evidence type="ECO:0000313" key="3">
    <source>
        <dbReference type="EMBL" id="KAK4790682.1"/>
    </source>
</evidence>
<feature type="compositionally biased region" description="Basic and acidic residues" evidence="1">
    <location>
        <begin position="1"/>
        <end position="25"/>
    </location>
</feature>
<dbReference type="InterPro" id="IPR056440">
    <property type="entry name" value="Zn-ribbon_GIR1"/>
</dbReference>
<feature type="region of interest" description="Disordered" evidence="1">
    <location>
        <begin position="1"/>
        <end position="54"/>
    </location>
</feature>
<dbReference type="Pfam" id="PF24747">
    <property type="entry name" value="Zn-ribbon_GIR1"/>
    <property type="match status" value="1"/>
</dbReference>
<comment type="caution">
    <text evidence="3">The sequence shown here is derived from an EMBL/GenBank/DDBJ whole genome shotgun (WGS) entry which is preliminary data.</text>
</comment>
<evidence type="ECO:0000313" key="4">
    <source>
        <dbReference type="Proteomes" id="UP001346149"/>
    </source>
</evidence>
<evidence type="ECO:0000256" key="1">
    <source>
        <dbReference type="SAM" id="MobiDB-lite"/>
    </source>
</evidence>